<proteinExistence type="inferred from homology"/>
<comment type="similarity">
    <text evidence="1">Belongs to the thioesterase family.</text>
</comment>
<dbReference type="Pfam" id="PF00975">
    <property type="entry name" value="Thioesterase"/>
    <property type="match status" value="1"/>
</dbReference>
<evidence type="ECO:0000313" key="4">
    <source>
        <dbReference type="Proteomes" id="UP000721954"/>
    </source>
</evidence>
<accession>A0ABS3Y635</accession>
<feature type="domain" description="Thioesterase" evidence="2">
    <location>
        <begin position="17"/>
        <end position="243"/>
    </location>
</feature>
<sequence>MTPYLPRTATAAGTGPSLFCLPCAGGGASAYAGWQQALDRLGAGLRVQPVQLPGREERAQERRFTELAALVEEMDEQLDDALARPHLLYGHSMGAFVAHALVLRRQRRGAALPRALVLSSHRAPHVPPNRVLDPDADDEALAARLAELGGIPPELAGRRGFRSRYMPLVRDDLRLCSGTLPKEEIEPLRVPLHLFVGAQDRLVPVAAMDAWSAHGGPGTTLRTLPGGHFFVRTHENALLRHLTAVARRYDPVPAR</sequence>
<dbReference type="Proteomes" id="UP000721954">
    <property type="component" value="Unassembled WGS sequence"/>
</dbReference>
<keyword evidence="4" id="KW-1185">Reference proteome</keyword>
<organism evidence="3 4">
    <name type="scientific">Streptomyces smyrnaeus</name>
    <dbReference type="NCBI Taxonomy" id="1387713"/>
    <lineage>
        <taxon>Bacteria</taxon>
        <taxon>Bacillati</taxon>
        <taxon>Actinomycetota</taxon>
        <taxon>Actinomycetes</taxon>
        <taxon>Kitasatosporales</taxon>
        <taxon>Streptomycetaceae</taxon>
        <taxon>Streptomyces</taxon>
    </lineage>
</organism>
<dbReference type="InterPro" id="IPR029058">
    <property type="entry name" value="AB_hydrolase_fold"/>
</dbReference>
<dbReference type="Gene3D" id="3.40.50.1820">
    <property type="entry name" value="alpha/beta hydrolase"/>
    <property type="match status" value="1"/>
</dbReference>
<name>A0ABS3Y635_9ACTN</name>
<evidence type="ECO:0000259" key="2">
    <source>
        <dbReference type="Pfam" id="PF00975"/>
    </source>
</evidence>
<evidence type="ECO:0000256" key="1">
    <source>
        <dbReference type="ARBA" id="ARBA00007169"/>
    </source>
</evidence>
<dbReference type="PANTHER" id="PTHR11487:SF0">
    <property type="entry name" value="S-ACYL FATTY ACID SYNTHASE THIOESTERASE, MEDIUM CHAIN"/>
    <property type="match status" value="1"/>
</dbReference>
<dbReference type="PANTHER" id="PTHR11487">
    <property type="entry name" value="THIOESTERASE"/>
    <property type="match status" value="1"/>
</dbReference>
<dbReference type="SUPFAM" id="SSF53474">
    <property type="entry name" value="alpha/beta-Hydrolases"/>
    <property type="match status" value="1"/>
</dbReference>
<dbReference type="EMBL" id="JAFFZM010000028">
    <property type="protein sequence ID" value="MBO8202776.1"/>
    <property type="molecule type" value="Genomic_DNA"/>
</dbReference>
<evidence type="ECO:0000313" key="3">
    <source>
        <dbReference type="EMBL" id="MBO8202776.1"/>
    </source>
</evidence>
<gene>
    <name evidence="3" type="ORF">JW613_31545</name>
</gene>
<comment type="caution">
    <text evidence="3">The sequence shown here is derived from an EMBL/GenBank/DDBJ whole genome shotgun (WGS) entry which is preliminary data.</text>
</comment>
<dbReference type="InterPro" id="IPR001031">
    <property type="entry name" value="Thioesterase"/>
</dbReference>
<dbReference type="InterPro" id="IPR012223">
    <property type="entry name" value="TEII"/>
</dbReference>
<dbReference type="GeneID" id="96263150"/>
<reference evidence="3 4" key="1">
    <citation type="submission" date="2021-02" db="EMBL/GenBank/DDBJ databases">
        <title>Streptomyces spirodelae sp. nov., isolated from duckweed.</title>
        <authorList>
            <person name="Saimee Y."/>
            <person name="Duangmal K."/>
        </authorList>
    </citation>
    <scope>NUCLEOTIDE SEQUENCE [LARGE SCALE GENOMIC DNA]</scope>
    <source>
        <strain evidence="3 4">DSM 42105</strain>
    </source>
</reference>
<protein>
    <submittedName>
        <fullName evidence="3">Thioesterase</fullName>
    </submittedName>
</protein>
<dbReference type="RefSeq" id="WP_209214278.1">
    <property type="nucleotide sequence ID" value="NZ_JAFFZM010000028.1"/>
</dbReference>